<evidence type="ECO:0000313" key="1">
    <source>
        <dbReference type="EMBL" id="VUZ40544.1"/>
    </source>
</evidence>
<gene>
    <name evidence="1" type="ORF">WMSIL1_LOCUS1396</name>
</gene>
<dbReference type="EMBL" id="CABIJS010000033">
    <property type="protein sequence ID" value="VUZ40544.1"/>
    <property type="molecule type" value="Genomic_DNA"/>
</dbReference>
<reference evidence="1 2" key="1">
    <citation type="submission" date="2019-07" db="EMBL/GenBank/DDBJ databases">
        <authorList>
            <person name="Jastrzebski P J."/>
            <person name="Paukszto L."/>
            <person name="Jastrzebski P J."/>
        </authorList>
    </citation>
    <scope>NUCLEOTIDE SEQUENCE [LARGE SCALE GENOMIC DNA]</scope>
    <source>
        <strain evidence="1 2">WMS-il1</strain>
    </source>
</reference>
<name>A0A564Y1T3_HYMDI</name>
<dbReference type="AlphaFoldDB" id="A0A564Y1T3"/>
<accession>A0A564Y1T3</accession>
<keyword evidence="2" id="KW-1185">Reference proteome</keyword>
<evidence type="ECO:0000313" key="2">
    <source>
        <dbReference type="Proteomes" id="UP000321570"/>
    </source>
</evidence>
<proteinExistence type="predicted"/>
<sequence length="73" mass="8716">MTLYIFRITRYSHSLRQNFNFSSTRLERRRLRPSDAKPRSVMSKRDYRFPRSMAASFHSKVNLLSCSRTALSK</sequence>
<organism evidence="1 2">
    <name type="scientific">Hymenolepis diminuta</name>
    <name type="common">Rat tapeworm</name>
    <dbReference type="NCBI Taxonomy" id="6216"/>
    <lineage>
        <taxon>Eukaryota</taxon>
        <taxon>Metazoa</taxon>
        <taxon>Spiralia</taxon>
        <taxon>Lophotrochozoa</taxon>
        <taxon>Platyhelminthes</taxon>
        <taxon>Cestoda</taxon>
        <taxon>Eucestoda</taxon>
        <taxon>Cyclophyllidea</taxon>
        <taxon>Hymenolepididae</taxon>
        <taxon>Hymenolepis</taxon>
    </lineage>
</organism>
<protein>
    <submittedName>
        <fullName evidence="1">Uncharacterized protein</fullName>
    </submittedName>
</protein>
<dbReference type="Proteomes" id="UP000321570">
    <property type="component" value="Unassembled WGS sequence"/>
</dbReference>